<name>A0A0V1ALT8_TRISP</name>
<dbReference type="InParanoid" id="A0A0V1ALT8"/>
<reference evidence="1 2" key="1">
    <citation type="submission" date="2015-01" db="EMBL/GenBank/DDBJ databases">
        <title>Evolution of Trichinella species and genotypes.</title>
        <authorList>
            <person name="Korhonen P.K."/>
            <person name="Edoardo P."/>
            <person name="Giuseppe L.R."/>
            <person name="Gasser R.B."/>
        </authorList>
    </citation>
    <scope>NUCLEOTIDE SEQUENCE [LARGE SCALE GENOMIC DNA]</scope>
    <source>
        <strain evidence="1">ISS3</strain>
    </source>
</reference>
<gene>
    <name evidence="1" type="ORF">T01_1279</name>
</gene>
<dbReference type="Proteomes" id="UP000054776">
    <property type="component" value="Unassembled WGS sequence"/>
</dbReference>
<sequence>MLSTGGQIVIFIPNYKCYSDNFVVRRSAPQARLAMRFLLVNALVTNSFSSSS</sequence>
<organism evidence="1 2">
    <name type="scientific">Trichinella spiralis</name>
    <name type="common">Trichina worm</name>
    <dbReference type="NCBI Taxonomy" id="6334"/>
    <lineage>
        <taxon>Eukaryota</taxon>
        <taxon>Metazoa</taxon>
        <taxon>Ecdysozoa</taxon>
        <taxon>Nematoda</taxon>
        <taxon>Enoplea</taxon>
        <taxon>Dorylaimia</taxon>
        <taxon>Trichinellida</taxon>
        <taxon>Trichinellidae</taxon>
        <taxon>Trichinella</taxon>
    </lineage>
</organism>
<dbReference type="AlphaFoldDB" id="A0A0V1ALT8"/>
<proteinExistence type="predicted"/>
<comment type="caution">
    <text evidence="1">The sequence shown here is derived from an EMBL/GenBank/DDBJ whole genome shotgun (WGS) entry which is preliminary data.</text>
</comment>
<evidence type="ECO:0000313" key="1">
    <source>
        <dbReference type="EMBL" id="KRY25794.1"/>
    </source>
</evidence>
<keyword evidence="2" id="KW-1185">Reference proteome</keyword>
<dbReference type="EMBL" id="JYDH01000724">
    <property type="protein sequence ID" value="KRY25794.1"/>
    <property type="molecule type" value="Genomic_DNA"/>
</dbReference>
<evidence type="ECO:0000313" key="2">
    <source>
        <dbReference type="Proteomes" id="UP000054776"/>
    </source>
</evidence>
<accession>A0A0V1ALT8</accession>
<protein>
    <submittedName>
        <fullName evidence="1">Uncharacterized protein</fullName>
    </submittedName>
</protein>